<keyword evidence="3" id="KW-1185">Reference proteome</keyword>
<feature type="compositionally biased region" description="Basic and acidic residues" evidence="1">
    <location>
        <begin position="1"/>
        <end position="17"/>
    </location>
</feature>
<proteinExistence type="predicted"/>
<evidence type="ECO:0000313" key="3">
    <source>
        <dbReference type="Proteomes" id="UP000887013"/>
    </source>
</evidence>
<name>A0A8X6TLX2_NEPPI</name>
<feature type="region of interest" description="Disordered" evidence="1">
    <location>
        <begin position="139"/>
        <end position="162"/>
    </location>
</feature>
<protein>
    <submittedName>
        <fullName evidence="2">Uncharacterized protein</fullName>
    </submittedName>
</protein>
<sequence length="192" mass="22003">MRELFSTRGLADKHRSGAADPYQRKINLAPYGDAPDNPHNEPRPRVNQIPTNGDIDFSRKRDKILFCPLKFNPREGELTILREMEIFLDTRGISGNREIQTDLSTLAEQITQNRDEGGGSRKEFRIWYRMEGRRYRSCEKGEKDGGAVKGSDADENEIGLGGQEDKNHICAQLMGNDYWMRAPPFRIRMEDG</sequence>
<evidence type="ECO:0000313" key="2">
    <source>
        <dbReference type="EMBL" id="GFT33322.1"/>
    </source>
</evidence>
<comment type="caution">
    <text evidence="2">The sequence shown here is derived from an EMBL/GenBank/DDBJ whole genome shotgun (WGS) entry which is preliminary data.</text>
</comment>
<dbReference type="Proteomes" id="UP000887013">
    <property type="component" value="Unassembled WGS sequence"/>
</dbReference>
<dbReference type="EMBL" id="BMAW01061890">
    <property type="protein sequence ID" value="GFT33322.1"/>
    <property type="molecule type" value="Genomic_DNA"/>
</dbReference>
<reference evidence="2" key="1">
    <citation type="submission" date="2020-08" db="EMBL/GenBank/DDBJ databases">
        <title>Multicomponent nature underlies the extraordinary mechanical properties of spider dragline silk.</title>
        <authorList>
            <person name="Kono N."/>
            <person name="Nakamura H."/>
            <person name="Mori M."/>
            <person name="Yoshida Y."/>
            <person name="Ohtoshi R."/>
            <person name="Malay A.D."/>
            <person name="Moran D.A.P."/>
            <person name="Tomita M."/>
            <person name="Numata K."/>
            <person name="Arakawa K."/>
        </authorList>
    </citation>
    <scope>NUCLEOTIDE SEQUENCE</scope>
</reference>
<evidence type="ECO:0000256" key="1">
    <source>
        <dbReference type="SAM" id="MobiDB-lite"/>
    </source>
</evidence>
<organism evidence="2 3">
    <name type="scientific">Nephila pilipes</name>
    <name type="common">Giant wood spider</name>
    <name type="synonym">Nephila maculata</name>
    <dbReference type="NCBI Taxonomy" id="299642"/>
    <lineage>
        <taxon>Eukaryota</taxon>
        <taxon>Metazoa</taxon>
        <taxon>Ecdysozoa</taxon>
        <taxon>Arthropoda</taxon>
        <taxon>Chelicerata</taxon>
        <taxon>Arachnida</taxon>
        <taxon>Araneae</taxon>
        <taxon>Araneomorphae</taxon>
        <taxon>Entelegynae</taxon>
        <taxon>Araneoidea</taxon>
        <taxon>Nephilidae</taxon>
        <taxon>Nephila</taxon>
    </lineage>
</organism>
<dbReference type="AlphaFoldDB" id="A0A8X6TLX2"/>
<feature type="region of interest" description="Disordered" evidence="1">
    <location>
        <begin position="1"/>
        <end position="54"/>
    </location>
</feature>
<accession>A0A8X6TLX2</accession>
<gene>
    <name evidence="2" type="ORF">NPIL_619661</name>
</gene>